<evidence type="ECO:0000256" key="2">
    <source>
        <dbReference type="ARBA" id="ARBA00022448"/>
    </source>
</evidence>
<dbReference type="Proteomes" id="UP001595711">
    <property type="component" value="Unassembled WGS sequence"/>
</dbReference>
<feature type="transmembrane region" description="Helical" evidence="6">
    <location>
        <begin position="383"/>
        <end position="402"/>
    </location>
</feature>
<dbReference type="RefSeq" id="WP_379729298.1">
    <property type="nucleotide sequence ID" value="NZ_JBHRYJ010000005.1"/>
</dbReference>
<evidence type="ECO:0000313" key="8">
    <source>
        <dbReference type="Proteomes" id="UP001595711"/>
    </source>
</evidence>
<evidence type="ECO:0000256" key="5">
    <source>
        <dbReference type="ARBA" id="ARBA00023136"/>
    </source>
</evidence>
<feature type="transmembrane region" description="Helical" evidence="6">
    <location>
        <begin position="174"/>
        <end position="194"/>
    </location>
</feature>
<evidence type="ECO:0000313" key="7">
    <source>
        <dbReference type="EMBL" id="MFC3677711.1"/>
    </source>
</evidence>
<evidence type="ECO:0000256" key="4">
    <source>
        <dbReference type="ARBA" id="ARBA00022989"/>
    </source>
</evidence>
<dbReference type="Gene3D" id="1.20.1250.20">
    <property type="entry name" value="MFS general substrate transporter like domains"/>
    <property type="match status" value="1"/>
</dbReference>
<feature type="transmembrane region" description="Helical" evidence="6">
    <location>
        <begin position="227"/>
        <end position="249"/>
    </location>
</feature>
<keyword evidence="5 6" id="KW-0472">Membrane</keyword>
<keyword evidence="8" id="KW-1185">Reference proteome</keyword>
<feature type="transmembrane region" description="Helical" evidence="6">
    <location>
        <begin position="261"/>
        <end position="283"/>
    </location>
</feature>
<sequence>MFRLSFRSGGDAAGLPRRLVWGIALGQLIAWGTLYYSFALVIGPMADELGWSRVDLNAGLTLGLIAASLAAIPVGRLIDRHGGRWMMTAGSVAAAVLLVLWSQTGSLAGFYAIWIAIGLTQACSLSEAAYNVVAANAGDYRRAIMGITLITGFSSTVTIPFITLAVELLGWRHALLVLALIQLLGPALLYWTCLRDTVSGRQKLARQPEGSAAAYLPLADAFRDSRLWIMAACFGAQIFCTSGMTFHIIPLLQERGYEMALIAGLLALHGPSQVLARLLVVLLGKATSTATLGRLSFGMLVVAMLLLCLGASLGVPGLVAYIMLYGAASGLVIVVRTTSTLEYLGGYGFGTAAGALAVVTLLPRTGAPTVIAALWEVIGSYTPVLWLIVLLLGGGTAAFWYISGRRA</sequence>
<dbReference type="PANTHER" id="PTHR43385:SF1">
    <property type="entry name" value="RIBOFLAVIN TRANSPORTER RIBJ"/>
    <property type="match status" value="1"/>
</dbReference>
<feature type="transmembrane region" description="Helical" evidence="6">
    <location>
        <begin position="20"/>
        <end position="38"/>
    </location>
</feature>
<dbReference type="PANTHER" id="PTHR43385">
    <property type="entry name" value="RIBOFLAVIN TRANSPORTER RIBJ"/>
    <property type="match status" value="1"/>
</dbReference>
<feature type="transmembrane region" description="Helical" evidence="6">
    <location>
        <begin position="295"/>
        <end position="313"/>
    </location>
</feature>
<keyword evidence="3 6" id="KW-0812">Transmembrane</keyword>
<dbReference type="EMBL" id="JBHRYJ010000005">
    <property type="protein sequence ID" value="MFC3677711.1"/>
    <property type="molecule type" value="Genomic_DNA"/>
</dbReference>
<accession>A0ABV7VJL7</accession>
<keyword evidence="4 6" id="KW-1133">Transmembrane helix</keyword>
<feature type="transmembrane region" description="Helical" evidence="6">
    <location>
        <begin position="108"/>
        <end position="130"/>
    </location>
</feature>
<reference evidence="8" key="1">
    <citation type="journal article" date="2019" name="Int. J. Syst. Evol. Microbiol.">
        <title>The Global Catalogue of Microorganisms (GCM) 10K type strain sequencing project: providing services to taxonomists for standard genome sequencing and annotation.</title>
        <authorList>
            <consortium name="The Broad Institute Genomics Platform"/>
            <consortium name="The Broad Institute Genome Sequencing Center for Infectious Disease"/>
            <person name="Wu L."/>
            <person name="Ma J."/>
        </authorList>
    </citation>
    <scope>NUCLEOTIDE SEQUENCE [LARGE SCALE GENOMIC DNA]</scope>
    <source>
        <strain evidence="8">KCTC 42182</strain>
    </source>
</reference>
<feature type="transmembrane region" description="Helical" evidence="6">
    <location>
        <begin position="319"/>
        <end position="337"/>
    </location>
</feature>
<evidence type="ECO:0000256" key="1">
    <source>
        <dbReference type="ARBA" id="ARBA00004141"/>
    </source>
</evidence>
<name>A0ABV7VJL7_9PROT</name>
<dbReference type="SUPFAM" id="SSF103473">
    <property type="entry name" value="MFS general substrate transporter"/>
    <property type="match status" value="1"/>
</dbReference>
<protein>
    <submittedName>
        <fullName evidence="7">MFS transporter</fullName>
    </submittedName>
</protein>
<feature type="transmembrane region" description="Helical" evidence="6">
    <location>
        <begin position="344"/>
        <end position="363"/>
    </location>
</feature>
<organism evidence="7 8">
    <name type="scientific">Ferrovibrio xuzhouensis</name>
    <dbReference type="NCBI Taxonomy" id="1576914"/>
    <lineage>
        <taxon>Bacteria</taxon>
        <taxon>Pseudomonadati</taxon>
        <taxon>Pseudomonadota</taxon>
        <taxon>Alphaproteobacteria</taxon>
        <taxon>Rhodospirillales</taxon>
        <taxon>Rhodospirillaceae</taxon>
        <taxon>Ferrovibrio</taxon>
    </lineage>
</organism>
<evidence type="ECO:0000256" key="6">
    <source>
        <dbReference type="SAM" id="Phobius"/>
    </source>
</evidence>
<dbReference type="InterPro" id="IPR052983">
    <property type="entry name" value="MFS_Riboflavin_Transporter"/>
</dbReference>
<comment type="subcellular location">
    <subcellularLocation>
        <location evidence="1">Membrane</location>
        <topology evidence="1">Multi-pass membrane protein</topology>
    </subcellularLocation>
</comment>
<gene>
    <name evidence="7" type="ORF">ACFOOQ_19320</name>
</gene>
<dbReference type="Pfam" id="PF07690">
    <property type="entry name" value="MFS_1"/>
    <property type="match status" value="1"/>
</dbReference>
<evidence type="ECO:0000256" key="3">
    <source>
        <dbReference type="ARBA" id="ARBA00022692"/>
    </source>
</evidence>
<proteinExistence type="predicted"/>
<dbReference type="InterPro" id="IPR036259">
    <property type="entry name" value="MFS_trans_sf"/>
</dbReference>
<comment type="caution">
    <text evidence="7">The sequence shown here is derived from an EMBL/GenBank/DDBJ whole genome shotgun (WGS) entry which is preliminary data.</text>
</comment>
<keyword evidence="2" id="KW-0813">Transport</keyword>
<feature type="transmembrane region" description="Helical" evidence="6">
    <location>
        <begin position="58"/>
        <end position="78"/>
    </location>
</feature>
<feature type="transmembrane region" description="Helical" evidence="6">
    <location>
        <begin position="85"/>
        <end position="102"/>
    </location>
</feature>
<dbReference type="InterPro" id="IPR011701">
    <property type="entry name" value="MFS"/>
</dbReference>
<feature type="transmembrane region" description="Helical" evidence="6">
    <location>
        <begin position="142"/>
        <end position="162"/>
    </location>
</feature>